<reference evidence="2 3" key="1">
    <citation type="submission" date="2017-08" db="EMBL/GenBank/DDBJ databases">
        <authorList>
            <person name="de Groot N.N."/>
        </authorList>
    </citation>
    <scope>NUCLEOTIDE SEQUENCE [LARGE SCALE GENOMIC DNA]</scope>
    <source>
        <strain evidence="2 3">HM2</strain>
    </source>
</reference>
<dbReference type="AlphaFoldDB" id="A0A380RWE1"/>
<dbReference type="NCBIfam" id="NF033768">
    <property type="entry name" value="myxo_SS_tail"/>
    <property type="match status" value="1"/>
</dbReference>
<keyword evidence="1" id="KW-0732">Signal</keyword>
<accession>A0A380RWE1</accession>
<protein>
    <recommendedName>
        <fullName evidence="4">TonB family C-terminal domain-containing protein</fullName>
    </recommendedName>
</protein>
<proteinExistence type="predicted"/>
<organism evidence="2 3">
    <name type="scientific">Fibrobacter succinogenes</name>
    <name type="common">Bacteroides succinogenes</name>
    <dbReference type="NCBI Taxonomy" id="833"/>
    <lineage>
        <taxon>Bacteria</taxon>
        <taxon>Pseudomonadati</taxon>
        <taxon>Fibrobacterota</taxon>
        <taxon>Fibrobacteria</taxon>
        <taxon>Fibrobacterales</taxon>
        <taxon>Fibrobacteraceae</taxon>
        <taxon>Fibrobacter</taxon>
    </lineage>
</organism>
<evidence type="ECO:0008006" key="4">
    <source>
        <dbReference type="Google" id="ProtNLM"/>
    </source>
</evidence>
<evidence type="ECO:0000313" key="3">
    <source>
        <dbReference type="Proteomes" id="UP000255423"/>
    </source>
</evidence>
<sequence length="345" mass="39593">MAKSFRNYLRKFAILATSVLWASCSDANKNVDKSSIVDDKPSVSSYEEQKVIDNVKELQNETPNSNNVSNPIYRFIHTQFSANGVEIKVSRAVLIDDSVYNDDVEKIADILREKSNALFETYDSFYKKDVHEQWNHLFLTVDIFINKNGFVDKVEFDKVDNKASKTFKKKIAEHLMQTRFKDVGKNIVSLSFDFYHDRLAGILDGSPVMLKTKVNSAVNAPTSDELKISNGVIYDKATILKVFRQRTPGLHHIYNKHLNRNRAISCQKNNQDDVDPDFSGTIVFQLNIDLDGSVQKIKIQSSNTGNKDFDDEIKRALCRWYFPKLKSIEVVTFPITFFKNVSEYK</sequence>
<evidence type="ECO:0000256" key="1">
    <source>
        <dbReference type="SAM" id="SignalP"/>
    </source>
</evidence>
<dbReference type="SUPFAM" id="SSF74653">
    <property type="entry name" value="TolA/TonB C-terminal domain"/>
    <property type="match status" value="1"/>
</dbReference>
<evidence type="ECO:0000313" key="2">
    <source>
        <dbReference type="EMBL" id="SUQ19327.1"/>
    </source>
</evidence>
<dbReference type="Proteomes" id="UP000255423">
    <property type="component" value="Unassembled WGS sequence"/>
</dbReference>
<name>A0A380RWE1_FIBSU</name>
<dbReference type="PROSITE" id="PS51257">
    <property type="entry name" value="PROKAR_LIPOPROTEIN"/>
    <property type="match status" value="1"/>
</dbReference>
<feature type="signal peptide" evidence="1">
    <location>
        <begin position="1"/>
        <end position="22"/>
    </location>
</feature>
<feature type="chain" id="PRO_5016970689" description="TonB family C-terminal domain-containing protein" evidence="1">
    <location>
        <begin position="23"/>
        <end position="345"/>
    </location>
</feature>
<dbReference type="Gene3D" id="3.30.1150.10">
    <property type="match status" value="1"/>
</dbReference>
<gene>
    <name evidence="2" type="ORF">SAMN05661053_0558</name>
</gene>
<dbReference type="RefSeq" id="WP_146196730.1">
    <property type="nucleotide sequence ID" value="NZ_UHJL01000001.1"/>
</dbReference>
<dbReference type="InterPro" id="IPR049806">
    <property type="entry name" value="MasK-like_C"/>
</dbReference>
<dbReference type="EMBL" id="UHJL01000001">
    <property type="protein sequence ID" value="SUQ19327.1"/>
    <property type="molecule type" value="Genomic_DNA"/>
</dbReference>